<evidence type="ECO:0000256" key="6">
    <source>
        <dbReference type="ARBA" id="ARBA00022989"/>
    </source>
</evidence>
<name>A0A858RCU5_9PROT</name>
<evidence type="ECO:0000313" key="11">
    <source>
        <dbReference type="Proteomes" id="UP000501891"/>
    </source>
</evidence>
<reference evidence="10" key="1">
    <citation type="submission" date="2020-04" db="EMBL/GenBank/DDBJ databases">
        <title>A desert anoxygenic phototrophic bacterium fixes CO2 using RubisCO under aerobic conditions.</title>
        <authorList>
            <person name="Tang K."/>
        </authorList>
    </citation>
    <scope>NUCLEOTIDE SEQUENCE [LARGE SCALE GENOMIC DNA]</scope>
    <source>
        <strain evidence="10">MIMtkB3</strain>
    </source>
</reference>
<feature type="region of interest" description="Disordered" evidence="8">
    <location>
        <begin position="121"/>
        <end position="148"/>
    </location>
</feature>
<evidence type="ECO:0000256" key="7">
    <source>
        <dbReference type="ARBA" id="ARBA00023136"/>
    </source>
</evidence>
<evidence type="ECO:0000256" key="2">
    <source>
        <dbReference type="ARBA" id="ARBA00009773"/>
    </source>
</evidence>
<sequence length="602" mass="64646">MVIVGVVVVLALYFGRGILVPLALSILLAFVLAPLVSRLRRWHLGRIPSVLLAVLAAISVFAGIFTILGYQAVDLAENLPKYEDNLSAKIRALRPAPAEGGFIERTTETLKHLGQELKDVASGGAENTPPQTPPNQTGPNPGLVPGQTEPIPVRIEAPPPNPFAMLTEFGGPLVSPLGTAGMVLLFVVFILLQQEDLRDRLIRLAGANDLRRTTEAMDEAGERVTRYLVTQLILNLLYGIPIGVGLWLIGIPNAALWGLLATTLRFIPYLGPVLAAILPITLSFAVDPGWTLPLLTLALFLGIELFSNNVLEPWLYGTSTGLSSFAIIVAAIFWTSLWGPLGLLLATPLTVVMVVLGRHVRQLEFLAVLLGNAPPLPPAARIYQRLLARDPDEAAEIADEDQRPDVTVTYEQSLLPALMLAEADRSRGNLDEDTLVALRDGMEAVATYFADAPDEGPDTPPPPPPRGRVLCIAGRSHLDEAAGLLLADLLARDGWQADTLPCDSASPRRIRDLPRGDIRAVLLSYLTTGTGRHAQRLAYRLRRYFGPGVPILLGMWDGGTVNPAPTAPDAVANTLSQARNLVDELGPRACDDAIGVKPAAAE</sequence>
<keyword evidence="7 9" id="KW-0472">Membrane</keyword>
<evidence type="ECO:0000256" key="1">
    <source>
        <dbReference type="ARBA" id="ARBA00004651"/>
    </source>
</evidence>
<feature type="transmembrane region" description="Helical" evidence="9">
    <location>
        <begin position="266"/>
        <end position="285"/>
    </location>
</feature>
<keyword evidence="6 9" id="KW-1133">Transmembrane helix</keyword>
<accession>A0A858RCU5</accession>
<keyword evidence="5 9" id="KW-0812">Transmembrane</keyword>
<evidence type="ECO:0000256" key="4">
    <source>
        <dbReference type="ARBA" id="ARBA00022475"/>
    </source>
</evidence>
<gene>
    <name evidence="10" type="ORF">HHL28_02175</name>
</gene>
<evidence type="ECO:0000256" key="5">
    <source>
        <dbReference type="ARBA" id="ARBA00022692"/>
    </source>
</evidence>
<feature type="transmembrane region" description="Helical" evidence="9">
    <location>
        <begin position="236"/>
        <end position="260"/>
    </location>
</feature>
<feature type="transmembrane region" description="Helical" evidence="9">
    <location>
        <begin position="173"/>
        <end position="192"/>
    </location>
</feature>
<feature type="transmembrane region" description="Helical" evidence="9">
    <location>
        <begin position="49"/>
        <end position="73"/>
    </location>
</feature>
<dbReference type="PANTHER" id="PTHR21716:SF53">
    <property type="entry name" value="PERMEASE PERM-RELATED"/>
    <property type="match status" value="1"/>
</dbReference>
<keyword evidence="4" id="KW-1003">Cell membrane</keyword>
<protein>
    <submittedName>
        <fullName evidence="10">AI-2E family transporter</fullName>
    </submittedName>
</protein>
<dbReference type="InterPro" id="IPR002549">
    <property type="entry name" value="AI-2E-like"/>
</dbReference>
<feature type="transmembrane region" description="Helical" evidence="9">
    <location>
        <begin position="292"/>
        <end position="311"/>
    </location>
</feature>
<organism evidence="10 11">
    <name type="scientific">Aerophototrophica crusticola</name>
    <dbReference type="NCBI Taxonomy" id="1709002"/>
    <lineage>
        <taxon>Bacteria</taxon>
        <taxon>Pseudomonadati</taxon>
        <taxon>Pseudomonadota</taxon>
        <taxon>Alphaproteobacteria</taxon>
        <taxon>Rhodospirillales</taxon>
        <taxon>Rhodospirillaceae</taxon>
        <taxon>Aerophototrophica</taxon>
    </lineage>
</organism>
<dbReference type="EMBL" id="CP051775">
    <property type="protein sequence ID" value="QJE74746.1"/>
    <property type="molecule type" value="Genomic_DNA"/>
</dbReference>
<comment type="similarity">
    <text evidence="2">Belongs to the autoinducer-2 exporter (AI-2E) (TC 2.A.86) family.</text>
</comment>
<evidence type="ECO:0000256" key="8">
    <source>
        <dbReference type="SAM" id="MobiDB-lite"/>
    </source>
</evidence>
<dbReference type="Proteomes" id="UP000501891">
    <property type="component" value="Chromosome"/>
</dbReference>
<evidence type="ECO:0000256" key="9">
    <source>
        <dbReference type="SAM" id="Phobius"/>
    </source>
</evidence>
<comment type="subcellular location">
    <subcellularLocation>
        <location evidence="1">Cell membrane</location>
        <topology evidence="1">Multi-pass membrane protein</topology>
    </subcellularLocation>
</comment>
<evidence type="ECO:0000313" key="10">
    <source>
        <dbReference type="EMBL" id="QJE74746.1"/>
    </source>
</evidence>
<dbReference type="KEGG" id="acru:HHL28_02175"/>
<keyword evidence="3" id="KW-0813">Transport</keyword>
<dbReference type="Pfam" id="PF01594">
    <property type="entry name" value="AI-2E_transport"/>
    <property type="match status" value="2"/>
</dbReference>
<dbReference type="AlphaFoldDB" id="A0A858RCU5"/>
<evidence type="ECO:0000256" key="3">
    <source>
        <dbReference type="ARBA" id="ARBA00022448"/>
    </source>
</evidence>
<keyword evidence="11" id="KW-1185">Reference proteome</keyword>
<proteinExistence type="inferred from homology"/>
<dbReference type="PANTHER" id="PTHR21716">
    <property type="entry name" value="TRANSMEMBRANE PROTEIN"/>
    <property type="match status" value="1"/>
</dbReference>
<feature type="transmembrane region" description="Helical" evidence="9">
    <location>
        <begin position="18"/>
        <end position="37"/>
    </location>
</feature>
<dbReference type="GO" id="GO:0005886">
    <property type="term" value="C:plasma membrane"/>
    <property type="evidence" value="ECO:0007669"/>
    <property type="project" value="UniProtKB-SubCell"/>
</dbReference>
<feature type="transmembrane region" description="Helical" evidence="9">
    <location>
        <begin position="323"/>
        <end position="356"/>
    </location>
</feature>